<dbReference type="Proteomes" id="UP000003856">
    <property type="component" value="Unassembled WGS sequence"/>
</dbReference>
<protein>
    <submittedName>
        <fullName evidence="1">Uncharacterized protein</fullName>
    </submittedName>
</protein>
<reference evidence="1 2" key="1">
    <citation type="submission" date="2009-05" db="EMBL/GenBank/DDBJ databases">
        <title>The draft genome of Acidovorax delafieldii 2AN.</title>
        <authorList>
            <consortium name="US DOE Joint Genome Institute (JGI-PGF)"/>
            <person name="Lucas S."/>
            <person name="Copeland A."/>
            <person name="Lapidus A."/>
            <person name="Glavina del Rio T."/>
            <person name="Tice H."/>
            <person name="Bruce D."/>
            <person name="Goodwin L."/>
            <person name="Pitluck S."/>
            <person name="Larimer F."/>
            <person name="Land M.L."/>
            <person name="Hauser L."/>
            <person name="Shelobolina E.S."/>
            <person name="Picardal F."/>
            <person name="Roden E."/>
            <person name="Emerson D."/>
        </authorList>
    </citation>
    <scope>NUCLEOTIDE SEQUENCE [LARGE SCALE GENOMIC DNA]</scope>
    <source>
        <strain evidence="1 2">2AN</strain>
    </source>
</reference>
<accession>C5SZD1</accession>
<comment type="caution">
    <text evidence="1">The sequence shown here is derived from an EMBL/GenBank/DDBJ whole genome shotgun (WGS) entry which is preliminary data.</text>
</comment>
<keyword evidence="2" id="KW-1185">Reference proteome</keyword>
<proteinExistence type="predicted"/>
<evidence type="ECO:0000313" key="2">
    <source>
        <dbReference type="Proteomes" id="UP000003856"/>
    </source>
</evidence>
<evidence type="ECO:0000313" key="1">
    <source>
        <dbReference type="EMBL" id="EER62327.1"/>
    </source>
</evidence>
<gene>
    <name evidence="1" type="ORF">AcdelDRAFT_0011</name>
</gene>
<sequence>MEPLGPIYARAISRTDAFRRFQRALGDATLHLNTVAVGLEAIASDLSAAQKAAKALNIGWRPPAGAKKAAKSASVVEPLAKPISLPTEGTKLRDLTARSKVFVLRAVLVAACDCLDTYVAELVKTPWLKIDASTADICTKAVTKPGKIAWSLAERYTALCTALQIPSMEGRCAIVALGSRWRNALVHAEGAKFDLDSSDRQTLTSNADGLCKAGFIVTQALERFKNGSDPTLKDVTTIVSYSQELCAAIDRCAIARVMSQSSEVERFLLERLKIHFKSRGRVDDFWGIHRDQEWDMEKCAKVRPAERTERASERI</sequence>
<dbReference type="AlphaFoldDB" id="C5SZD1"/>
<dbReference type="PATRIC" id="fig|573060.9.peg.5136"/>
<name>C5SZD1_ACIDE</name>
<organism evidence="1 2">
    <name type="scientific">Acidovorax delafieldii 2AN</name>
    <dbReference type="NCBI Taxonomy" id="573060"/>
    <lineage>
        <taxon>Bacteria</taxon>
        <taxon>Pseudomonadati</taxon>
        <taxon>Pseudomonadota</taxon>
        <taxon>Betaproteobacteria</taxon>
        <taxon>Burkholderiales</taxon>
        <taxon>Comamonadaceae</taxon>
        <taxon>Acidovorax</taxon>
    </lineage>
</organism>
<dbReference type="EMBL" id="ACQT01000001">
    <property type="protein sequence ID" value="EER62327.1"/>
    <property type="molecule type" value="Genomic_DNA"/>
</dbReference>